<protein>
    <submittedName>
        <fullName evidence="1">Uncharacterized protein</fullName>
    </submittedName>
</protein>
<reference evidence="1" key="2">
    <citation type="submission" date="2016-06" db="EMBL/GenBank/DDBJ databases">
        <title>The genome of a short-lived fish provides insights into sex chromosome evolution and the genetic control of aging.</title>
        <authorList>
            <person name="Reichwald K."/>
            <person name="Felder M."/>
            <person name="Petzold A."/>
            <person name="Koch P."/>
            <person name="Groth M."/>
            <person name="Platzer M."/>
        </authorList>
    </citation>
    <scope>NUCLEOTIDE SEQUENCE</scope>
    <source>
        <tissue evidence="1">Brain</tissue>
    </source>
</reference>
<reference evidence="1" key="1">
    <citation type="submission" date="2016-05" db="EMBL/GenBank/DDBJ databases">
        <authorList>
            <person name="Lavstsen T."/>
            <person name="Jespersen J.S."/>
        </authorList>
    </citation>
    <scope>NUCLEOTIDE SEQUENCE</scope>
    <source>
        <tissue evidence="1">Brain</tissue>
    </source>
</reference>
<dbReference type="AlphaFoldDB" id="A0A1A7Z4B4"/>
<dbReference type="EMBL" id="HADX01015081">
    <property type="protein sequence ID" value="SBP37313.1"/>
    <property type="molecule type" value="Transcribed_RNA"/>
</dbReference>
<name>A0A1A7Z4B4_9TELE</name>
<feature type="non-terminal residue" evidence="1">
    <location>
        <position position="1"/>
    </location>
</feature>
<organism evidence="1">
    <name type="scientific">Iconisemion striatum</name>
    <dbReference type="NCBI Taxonomy" id="60296"/>
    <lineage>
        <taxon>Eukaryota</taxon>
        <taxon>Metazoa</taxon>
        <taxon>Chordata</taxon>
        <taxon>Craniata</taxon>
        <taxon>Vertebrata</taxon>
        <taxon>Euteleostomi</taxon>
        <taxon>Actinopterygii</taxon>
        <taxon>Neopterygii</taxon>
        <taxon>Teleostei</taxon>
        <taxon>Neoteleostei</taxon>
        <taxon>Acanthomorphata</taxon>
        <taxon>Ovalentaria</taxon>
        <taxon>Atherinomorphae</taxon>
        <taxon>Cyprinodontiformes</taxon>
        <taxon>Nothobranchiidae</taxon>
        <taxon>Iconisemion</taxon>
    </lineage>
</organism>
<feature type="non-terminal residue" evidence="1">
    <location>
        <position position="96"/>
    </location>
</feature>
<sequence length="96" mass="10844">IDHLGNGSCPFSHFQLDQPGKVWNCTGCPCLHLFPPSPFEKHSGIEMSSCFVIWATDRFSLASAIRSKTWEETRSKVFFYYMPANSKAVKEVTAKI</sequence>
<proteinExistence type="predicted"/>
<evidence type="ECO:0000313" key="1">
    <source>
        <dbReference type="EMBL" id="SBP37313.1"/>
    </source>
</evidence>
<accession>A0A1A7Z4B4</accession>
<gene>
    <name evidence="1" type="primary">Nfu_g_1_024779</name>
</gene>